<evidence type="ECO:0000256" key="1">
    <source>
        <dbReference type="SAM" id="MobiDB-lite"/>
    </source>
</evidence>
<gene>
    <name evidence="2" type="ORF">Bca52824_039696</name>
</gene>
<sequence length="101" mass="11124">MNPDLLTFPSSLVGGRSRPHYLSTDPFSSPIPFWGDVPEADSEAVPLAPLRQHRSCFFDDGPRSEIREGDLADIQRKYAIHPSVGMRSPSEFERAPDGGAN</sequence>
<protein>
    <submittedName>
        <fullName evidence="2">Uncharacterized protein</fullName>
    </submittedName>
</protein>
<feature type="region of interest" description="Disordered" evidence="1">
    <location>
        <begin position="82"/>
        <end position="101"/>
    </location>
</feature>
<dbReference type="Proteomes" id="UP000886595">
    <property type="component" value="Unassembled WGS sequence"/>
</dbReference>
<dbReference type="EMBL" id="JAAMPC010000009">
    <property type="protein sequence ID" value="KAG2293027.1"/>
    <property type="molecule type" value="Genomic_DNA"/>
</dbReference>
<proteinExistence type="predicted"/>
<keyword evidence="3" id="KW-1185">Reference proteome</keyword>
<organism evidence="2 3">
    <name type="scientific">Brassica carinata</name>
    <name type="common">Ethiopian mustard</name>
    <name type="synonym">Abyssinian cabbage</name>
    <dbReference type="NCBI Taxonomy" id="52824"/>
    <lineage>
        <taxon>Eukaryota</taxon>
        <taxon>Viridiplantae</taxon>
        <taxon>Streptophyta</taxon>
        <taxon>Embryophyta</taxon>
        <taxon>Tracheophyta</taxon>
        <taxon>Spermatophyta</taxon>
        <taxon>Magnoliopsida</taxon>
        <taxon>eudicotyledons</taxon>
        <taxon>Gunneridae</taxon>
        <taxon>Pentapetalae</taxon>
        <taxon>rosids</taxon>
        <taxon>malvids</taxon>
        <taxon>Brassicales</taxon>
        <taxon>Brassicaceae</taxon>
        <taxon>Brassiceae</taxon>
        <taxon>Brassica</taxon>
    </lineage>
</organism>
<accession>A0A8X7UW41</accession>
<reference evidence="2 3" key="1">
    <citation type="submission" date="2020-02" db="EMBL/GenBank/DDBJ databases">
        <authorList>
            <person name="Ma Q."/>
            <person name="Huang Y."/>
            <person name="Song X."/>
            <person name="Pei D."/>
        </authorList>
    </citation>
    <scope>NUCLEOTIDE SEQUENCE [LARGE SCALE GENOMIC DNA]</scope>
    <source>
        <strain evidence="2">Sxm20200214</strain>
        <tissue evidence="2">Leaf</tissue>
    </source>
</reference>
<feature type="compositionally biased region" description="Basic and acidic residues" evidence="1">
    <location>
        <begin position="90"/>
        <end position="101"/>
    </location>
</feature>
<evidence type="ECO:0000313" key="2">
    <source>
        <dbReference type="EMBL" id="KAG2293027.1"/>
    </source>
</evidence>
<evidence type="ECO:0000313" key="3">
    <source>
        <dbReference type="Proteomes" id="UP000886595"/>
    </source>
</evidence>
<name>A0A8X7UW41_BRACI</name>
<dbReference type="AlphaFoldDB" id="A0A8X7UW41"/>
<comment type="caution">
    <text evidence="2">The sequence shown here is derived from an EMBL/GenBank/DDBJ whole genome shotgun (WGS) entry which is preliminary data.</text>
</comment>